<evidence type="ECO:0000256" key="2">
    <source>
        <dbReference type="ARBA" id="ARBA00022842"/>
    </source>
</evidence>
<dbReference type="NCBIfam" id="NF009804">
    <property type="entry name" value="PRK13288.1"/>
    <property type="match status" value="1"/>
</dbReference>
<dbReference type="Pfam" id="PF13419">
    <property type="entry name" value="HAD_2"/>
    <property type="match status" value="1"/>
</dbReference>
<proteinExistence type="predicted"/>
<accession>A0ABT9W5A1</accession>
<dbReference type="InterPro" id="IPR050155">
    <property type="entry name" value="HAD-like_hydrolase_sf"/>
</dbReference>
<dbReference type="SFLD" id="SFLDG01135">
    <property type="entry name" value="C1.5.6:_HAD__Beta-PGM__Phospha"/>
    <property type="match status" value="1"/>
</dbReference>
<dbReference type="PANTHER" id="PTHR43434">
    <property type="entry name" value="PHOSPHOGLYCOLATE PHOSPHATASE"/>
    <property type="match status" value="1"/>
</dbReference>
<keyword evidence="2" id="KW-0460">Magnesium</keyword>
<dbReference type="Gene3D" id="1.10.150.240">
    <property type="entry name" value="Putative phosphatase, domain 2"/>
    <property type="match status" value="1"/>
</dbReference>
<dbReference type="EMBL" id="JAUSTY010000032">
    <property type="protein sequence ID" value="MDQ0168429.1"/>
    <property type="molecule type" value="Genomic_DNA"/>
</dbReference>
<organism evidence="3 4">
    <name type="scientific">Caldalkalibacillus horti</name>
    <dbReference type="NCBI Taxonomy" id="77523"/>
    <lineage>
        <taxon>Bacteria</taxon>
        <taxon>Bacillati</taxon>
        <taxon>Bacillota</taxon>
        <taxon>Bacilli</taxon>
        <taxon>Bacillales</taxon>
        <taxon>Bacillaceae</taxon>
        <taxon>Caldalkalibacillus</taxon>
    </lineage>
</organism>
<evidence type="ECO:0000256" key="1">
    <source>
        <dbReference type="ARBA" id="ARBA00022801"/>
    </source>
</evidence>
<comment type="caution">
    <text evidence="3">The sequence shown here is derived from an EMBL/GenBank/DDBJ whole genome shotgun (WGS) entry which is preliminary data.</text>
</comment>
<dbReference type="EC" id="3.6.1.1" evidence="3"/>
<reference evidence="3 4" key="1">
    <citation type="submission" date="2023-07" db="EMBL/GenBank/DDBJ databases">
        <title>Genomic Encyclopedia of Type Strains, Phase IV (KMG-IV): sequencing the most valuable type-strain genomes for metagenomic binning, comparative biology and taxonomic classification.</title>
        <authorList>
            <person name="Goeker M."/>
        </authorList>
    </citation>
    <scope>NUCLEOTIDE SEQUENCE [LARGE SCALE GENOMIC DNA]</scope>
    <source>
        <strain evidence="3 4">DSM 12751</strain>
    </source>
</reference>
<dbReference type="PRINTS" id="PR00413">
    <property type="entry name" value="HADHALOGNASE"/>
</dbReference>
<dbReference type="InterPro" id="IPR023214">
    <property type="entry name" value="HAD_sf"/>
</dbReference>
<dbReference type="Proteomes" id="UP001235840">
    <property type="component" value="Unassembled WGS sequence"/>
</dbReference>
<dbReference type="InterPro" id="IPR041492">
    <property type="entry name" value="HAD_2"/>
</dbReference>
<dbReference type="RefSeq" id="WP_307398151.1">
    <property type="nucleotide sequence ID" value="NZ_BAAADK010000012.1"/>
</dbReference>
<dbReference type="SUPFAM" id="SSF56784">
    <property type="entry name" value="HAD-like"/>
    <property type="match status" value="1"/>
</dbReference>
<keyword evidence="4" id="KW-1185">Reference proteome</keyword>
<gene>
    <name evidence="3" type="ORF">J2S11_004391</name>
</gene>
<keyword evidence="1 3" id="KW-0378">Hydrolase</keyword>
<dbReference type="InterPro" id="IPR023198">
    <property type="entry name" value="PGP-like_dom2"/>
</dbReference>
<dbReference type="NCBIfam" id="TIGR01549">
    <property type="entry name" value="HAD-SF-IA-v1"/>
    <property type="match status" value="1"/>
</dbReference>
<dbReference type="Gene3D" id="3.40.50.1000">
    <property type="entry name" value="HAD superfamily/HAD-like"/>
    <property type="match status" value="1"/>
</dbReference>
<protein>
    <submittedName>
        <fullName evidence="3">Pyrophosphatase PpaX</fullName>
        <ecNumber evidence="3">3.6.1.1</ecNumber>
    </submittedName>
</protein>
<dbReference type="PANTHER" id="PTHR43434:SF26">
    <property type="entry name" value="PYROPHOSPHATASE PPAX"/>
    <property type="match status" value="1"/>
</dbReference>
<dbReference type="NCBIfam" id="TIGR01509">
    <property type="entry name" value="HAD-SF-IA-v3"/>
    <property type="match status" value="1"/>
</dbReference>
<evidence type="ECO:0000313" key="4">
    <source>
        <dbReference type="Proteomes" id="UP001235840"/>
    </source>
</evidence>
<dbReference type="InterPro" id="IPR006439">
    <property type="entry name" value="HAD-SF_hydro_IA"/>
</dbReference>
<dbReference type="GO" id="GO:0004427">
    <property type="term" value="F:inorganic diphosphate phosphatase activity"/>
    <property type="evidence" value="ECO:0007669"/>
    <property type="project" value="UniProtKB-EC"/>
</dbReference>
<dbReference type="SFLD" id="SFLDS00003">
    <property type="entry name" value="Haloacid_Dehalogenase"/>
    <property type="match status" value="1"/>
</dbReference>
<name>A0ABT9W5A1_9BACI</name>
<dbReference type="InterPro" id="IPR036412">
    <property type="entry name" value="HAD-like_sf"/>
</dbReference>
<dbReference type="SFLD" id="SFLDG01129">
    <property type="entry name" value="C1.5:_HAD__Beta-PGM__Phosphata"/>
    <property type="match status" value="1"/>
</dbReference>
<evidence type="ECO:0000313" key="3">
    <source>
        <dbReference type="EMBL" id="MDQ0168429.1"/>
    </source>
</evidence>
<sequence length="214" mass="24126">MTYTTVLFDLDGTILDTNDLIISSMLHALKQFFPEGQHTREEIIPHMGKTLNDIMAHYAPDKVDELTKVYREYNLSKHDELVQAFPHVKEVLEELKHLGVKMGIVTTKQRLTTEMGLKLCQIDSYFDTVVTLQDVTQPKPHPEPVLKAMSDLGALAPKTLMVGDSRFDIEAAQRAGVDSAGVAWSLKGEKYLQSFSPTYMLHSIKDLLPIVQRT</sequence>